<organism evidence="11 12">
    <name type="scientific">Paraburkholderia metrosideri</name>
    <dbReference type="NCBI Taxonomy" id="580937"/>
    <lineage>
        <taxon>Bacteria</taxon>
        <taxon>Pseudomonadati</taxon>
        <taxon>Pseudomonadota</taxon>
        <taxon>Betaproteobacteria</taxon>
        <taxon>Burkholderiales</taxon>
        <taxon>Burkholderiaceae</taxon>
        <taxon>Paraburkholderia</taxon>
    </lineage>
</organism>
<dbReference type="PROSITE" id="PS00211">
    <property type="entry name" value="ABC_TRANSPORTER_1"/>
    <property type="match status" value="1"/>
</dbReference>
<evidence type="ECO:0000256" key="3">
    <source>
        <dbReference type="ARBA" id="ARBA00022519"/>
    </source>
</evidence>
<evidence type="ECO:0000256" key="9">
    <source>
        <dbReference type="SAM" id="MobiDB-lite"/>
    </source>
</evidence>
<keyword evidence="8" id="KW-0472">Membrane</keyword>
<feature type="domain" description="ABC transporter" evidence="10">
    <location>
        <begin position="2"/>
        <end position="241"/>
    </location>
</feature>
<evidence type="ECO:0000256" key="5">
    <source>
        <dbReference type="ARBA" id="ARBA00022840"/>
    </source>
</evidence>
<dbReference type="SMART" id="SM00382">
    <property type="entry name" value="AAA"/>
    <property type="match status" value="1"/>
</dbReference>
<comment type="caution">
    <text evidence="11">The sequence shown here is derived from an EMBL/GenBank/DDBJ whole genome shotgun (WGS) entry which is preliminary data.</text>
</comment>
<dbReference type="PROSITE" id="PS50893">
    <property type="entry name" value="ABC_TRANSPORTER_2"/>
    <property type="match status" value="1"/>
</dbReference>
<keyword evidence="3" id="KW-0997">Cell inner membrane</keyword>
<dbReference type="GO" id="GO:0005524">
    <property type="term" value="F:ATP binding"/>
    <property type="evidence" value="ECO:0007669"/>
    <property type="project" value="UniProtKB-KW"/>
</dbReference>
<dbReference type="InterPro" id="IPR003593">
    <property type="entry name" value="AAA+_ATPase"/>
</dbReference>
<keyword evidence="12" id="KW-1185">Reference proteome</keyword>
<dbReference type="GO" id="GO:0016787">
    <property type="term" value="F:hydrolase activity"/>
    <property type="evidence" value="ECO:0007669"/>
    <property type="project" value="UniProtKB-KW"/>
</dbReference>
<accession>A0ABM8NWQ7</accession>
<keyword evidence="6" id="KW-1278">Translocase</keyword>
<dbReference type="Pfam" id="PF09383">
    <property type="entry name" value="NIL"/>
    <property type="match status" value="1"/>
</dbReference>
<dbReference type="SUPFAM" id="SSF55021">
    <property type="entry name" value="ACT-like"/>
    <property type="match status" value="1"/>
</dbReference>
<evidence type="ECO:0000256" key="8">
    <source>
        <dbReference type="ARBA" id="ARBA00023136"/>
    </source>
</evidence>
<keyword evidence="5 11" id="KW-0067">ATP-binding</keyword>
<dbReference type="InterPro" id="IPR003439">
    <property type="entry name" value="ABC_transporter-like_ATP-bd"/>
</dbReference>
<keyword evidence="4" id="KW-0547">Nucleotide-binding</keyword>
<evidence type="ECO:0000313" key="12">
    <source>
        <dbReference type="Proteomes" id="UP000598032"/>
    </source>
</evidence>
<dbReference type="RefSeq" id="WP_201644381.1">
    <property type="nucleotide sequence ID" value="NZ_CAJHCP010000009.1"/>
</dbReference>
<evidence type="ECO:0000259" key="10">
    <source>
        <dbReference type="PROSITE" id="PS50893"/>
    </source>
</evidence>
<name>A0ABM8NWQ7_9BURK</name>
<sequence length="362" mass="38446">MISIRQLTKTYGDGASRSTVLDSIDLSVERGEILAVVGPSGAGKSTLARCINLLERPSAGAVVVDGHELTGLSESALRVARRSIGTVFQASHMLSRRTAAGNVALPLEYLGVAPAERDARVAELLERVGLGTHAHRYPHQLSGGQRQRVGIARALALRPSVLLADEATSGLDPDNTDSIIDLLRELRSDLGLTVLMITHDMHVVRKIADRVARLAHGRIVELGSLLELLGDPASELGQSLLPRTDALHTHDLDLSLQVWKVSYQQRGAASDWIARLARETGGDVHLLAASVETISGVHVGHASIGLRADANRERIRALLADWGLHGHPLDPRPSVGSNVATAASAASPIRPSQTVADEGAYA</sequence>
<dbReference type="Gene3D" id="3.40.50.300">
    <property type="entry name" value="P-loop containing nucleotide triphosphate hydrolases"/>
    <property type="match status" value="1"/>
</dbReference>
<evidence type="ECO:0000256" key="1">
    <source>
        <dbReference type="ARBA" id="ARBA00022448"/>
    </source>
</evidence>
<dbReference type="InterPro" id="IPR017871">
    <property type="entry name" value="ABC_transporter-like_CS"/>
</dbReference>
<evidence type="ECO:0000256" key="7">
    <source>
        <dbReference type="ARBA" id="ARBA00022970"/>
    </source>
</evidence>
<dbReference type="Pfam" id="PF00005">
    <property type="entry name" value="ABC_tran"/>
    <property type="match status" value="1"/>
</dbReference>
<keyword evidence="11" id="KW-0378">Hydrolase</keyword>
<keyword evidence="7" id="KW-0029">Amino-acid transport</keyword>
<reference evidence="11 12" key="1">
    <citation type="submission" date="2020-10" db="EMBL/GenBank/DDBJ databases">
        <authorList>
            <person name="Peeters C."/>
        </authorList>
    </citation>
    <scope>NUCLEOTIDE SEQUENCE [LARGE SCALE GENOMIC DNA]</scope>
    <source>
        <strain evidence="11 12">LMG 28140</strain>
    </source>
</reference>
<dbReference type="PANTHER" id="PTHR43166">
    <property type="entry name" value="AMINO ACID IMPORT ATP-BINDING PROTEIN"/>
    <property type="match status" value="1"/>
</dbReference>
<dbReference type="SUPFAM" id="SSF52540">
    <property type="entry name" value="P-loop containing nucleoside triphosphate hydrolases"/>
    <property type="match status" value="1"/>
</dbReference>
<evidence type="ECO:0000313" key="11">
    <source>
        <dbReference type="EMBL" id="CAD6547107.1"/>
    </source>
</evidence>
<dbReference type="Proteomes" id="UP000598032">
    <property type="component" value="Unassembled WGS sequence"/>
</dbReference>
<dbReference type="InterPro" id="IPR050086">
    <property type="entry name" value="MetN_ABC_transporter-like"/>
</dbReference>
<dbReference type="InterPro" id="IPR045865">
    <property type="entry name" value="ACT-like_dom_sf"/>
</dbReference>
<evidence type="ECO:0000256" key="4">
    <source>
        <dbReference type="ARBA" id="ARBA00022741"/>
    </source>
</evidence>
<dbReference type="EC" id="3.6.3.-" evidence="11"/>
<feature type="region of interest" description="Disordered" evidence="9">
    <location>
        <begin position="332"/>
        <end position="362"/>
    </location>
</feature>
<keyword evidence="2" id="KW-1003">Cell membrane</keyword>
<dbReference type="InterPro" id="IPR027417">
    <property type="entry name" value="P-loop_NTPase"/>
</dbReference>
<dbReference type="InterPro" id="IPR018449">
    <property type="entry name" value="NIL_domain"/>
</dbReference>
<proteinExistence type="predicted"/>
<evidence type="ECO:0000256" key="6">
    <source>
        <dbReference type="ARBA" id="ARBA00022967"/>
    </source>
</evidence>
<gene>
    <name evidence="11" type="primary">metN_1</name>
    <name evidence="11" type="ORF">LMG28140_04424</name>
</gene>
<evidence type="ECO:0000256" key="2">
    <source>
        <dbReference type="ARBA" id="ARBA00022475"/>
    </source>
</evidence>
<keyword evidence="1" id="KW-0813">Transport</keyword>
<dbReference type="EMBL" id="CAJHCP010000009">
    <property type="protein sequence ID" value="CAD6547107.1"/>
    <property type="molecule type" value="Genomic_DNA"/>
</dbReference>
<dbReference type="PANTHER" id="PTHR43166:SF30">
    <property type="entry name" value="METHIONINE IMPORT ATP-BINDING PROTEIN METN"/>
    <property type="match status" value="1"/>
</dbReference>
<protein>
    <submittedName>
        <fullName evidence="11">Methionine import ATP-binding protein MetN</fullName>
        <ecNumber evidence="11">3.6.3.-</ecNumber>
    </submittedName>
</protein>